<proteinExistence type="inferred from homology"/>
<dbReference type="OrthoDB" id="194139at2759"/>
<keyword evidence="7" id="KW-0539">Nucleus</keyword>
<keyword evidence="6" id="KW-0736">Signalosome</keyword>
<evidence type="ECO:0000259" key="9">
    <source>
        <dbReference type="PROSITE" id="PS50250"/>
    </source>
</evidence>
<evidence type="ECO:0000313" key="10">
    <source>
        <dbReference type="EMBL" id="PWN94983.1"/>
    </source>
</evidence>
<dbReference type="Pfam" id="PF01399">
    <property type="entry name" value="PCI"/>
    <property type="match status" value="1"/>
</dbReference>
<dbReference type="RefSeq" id="XP_025595262.1">
    <property type="nucleotide sequence ID" value="XM_025745557.1"/>
</dbReference>
<accession>A0A316Z481</accession>
<evidence type="ECO:0000256" key="8">
    <source>
        <dbReference type="SAM" id="MobiDB-lite"/>
    </source>
</evidence>
<dbReference type="Proteomes" id="UP000245946">
    <property type="component" value="Unassembled WGS sequence"/>
</dbReference>
<evidence type="ECO:0000256" key="1">
    <source>
        <dbReference type="ARBA" id="ARBA00004123"/>
    </source>
</evidence>
<keyword evidence="5" id="KW-0963">Cytoplasm</keyword>
<evidence type="ECO:0000256" key="2">
    <source>
        <dbReference type="ARBA" id="ARBA00004496"/>
    </source>
</evidence>
<feature type="domain" description="PCI" evidence="9">
    <location>
        <begin position="261"/>
        <end position="430"/>
    </location>
</feature>
<dbReference type="SUPFAM" id="SSF46785">
    <property type="entry name" value="Winged helix' DNA-binding domain"/>
    <property type="match status" value="1"/>
</dbReference>
<dbReference type="InterPro" id="IPR036390">
    <property type="entry name" value="WH_DNA-bd_sf"/>
</dbReference>
<evidence type="ECO:0000256" key="6">
    <source>
        <dbReference type="ARBA" id="ARBA00022790"/>
    </source>
</evidence>
<dbReference type="AlphaFoldDB" id="A0A316Z481"/>
<dbReference type="Gene3D" id="1.25.40.570">
    <property type="match status" value="1"/>
</dbReference>
<dbReference type="GeneID" id="37273101"/>
<evidence type="ECO:0000313" key="11">
    <source>
        <dbReference type="Proteomes" id="UP000245946"/>
    </source>
</evidence>
<dbReference type="PANTHER" id="PTHR10678">
    <property type="entry name" value="26S PROTEASOME NON-ATPASE REGULATORY SUBUNIT 11/COP9 SIGNALOSOME COMPLEX SUBUNIT 2"/>
    <property type="match status" value="1"/>
</dbReference>
<dbReference type="InterPro" id="IPR050871">
    <property type="entry name" value="26S_Proteasome/COP9_Components"/>
</dbReference>
<name>A0A316Z481_9BASI</name>
<organism evidence="10 11">
    <name type="scientific">Tilletiopsis washingtonensis</name>
    <dbReference type="NCBI Taxonomy" id="58919"/>
    <lineage>
        <taxon>Eukaryota</taxon>
        <taxon>Fungi</taxon>
        <taxon>Dikarya</taxon>
        <taxon>Basidiomycota</taxon>
        <taxon>Ustilaginomycotina</taxon>
        <taxon>Exobasidiomycetes</taxon>
        <taxon>Entylomatales</taxon>
        <taxon>Entylomatales incertae sedis</taxon>
        <taxon>Tilletiopsis</taxon>
    </lineage>
</organism>
<dbReference type="InterPro" id="IPR000717">
    <property type="entry name" value="PCI_dom"/>
</dbReference>
<dbReference type="GO" id="GO:0008180">
    <property type="term" value="C:COP9 signalosome"/>
    <property type="evidence" value="ECO:0007669"/>
    <property type="project" value="UniProtKB-KW"/>
</dbReference>
<keyword evidence="11" id="KW-1185">Reference proteome</keyword>
<dbReference type="EMBL" id="KZ819307">
    <property type="protein sequence ID" value="PWN94983.1"/>
    <property type="molecule type" value="Genomic_DNA"/>
</dbReference>
<protein>
    <recommendedName>
        <fullName evidence="4">COP9 signalosome complex subunit 2</fullName>
    </recommendedName>
</protein>
<comment type="similarity">
    <text evidence="3">Belongs to the CSN2 family.</text>
</comment>
<comment type="subcellular location">
    <subcellularLocation>
        <location evidence="2">Cytoplasm</location>
    </subcellularLocation>
    <subcellularLocation>
        <location evidence="1">Nucleus</location>
    </subcellularLocation>
</comment>
<gene>
    <name evidence="10" type="ORF">FA09DRAFT_363160</name>
</gene>
<dbReference type="GO" id="GO:0005737">
    <property type="term" value="C:cytoplasm"/>
    <property type="evidence" value="ECO:0007669"/>
    <property type="project" value="UniProtKB-SubCell"/>
</dbReference>
<evidence type="ECO:0000256" key="5">
    <source>
        <dbReference type="ARBA" id="ARBA00022490"/>
    </source>
</evidence>
<evidence type="ECO:0000256" key="3">
    <source>
        <dbReference type="ARBA" id="ARBA00009318"/>
    </source>
</evidence>
<reference evidence="10 11" key="1">
    <citation type="journal article" date="2018" name="Mol. Biol. Evol.">
        <title>Broad Genomic Sampling Reveals a Smut Pathogenic Ancestry of the Fungal Clade Ustilaginomycotina.</title>
        <authorList>
            <person name="Kijpornyongpan T."/>
            <person name="Mondo S.J."/>
            <person name="Barry K."/>
            <person name="Sandor L."/>
            <person name="Lee J."/>
            <person name="Lipzen A."/>
            <person name="Pangilinan J."/>
            <person name="LaButti K."/>
            <person name="Hainaut M."/>
            <person name="Henrissat B."/>
            <person name="Grigoriev I.V."/>
            <person name="Spatafora J.W."/>
            <person name="Aime M.C."/>
        </authorList>
    </citation>
    <scope>NUCLEOTIDE SEQUENCE [LARGE SCALE GENOMIC DNA]</scope>
    <source>
        <strain evidence="10 11">MCA 4186</strain>
    </source>
</reference>
<evidence type="ECO:0000256" key="7">
    <source>
        <dbReference type="ARBA" id="ARBA00023242"/>
    </source>
</evidence>
<dbReference type="FunFam" id="1.25.40.570:FF:000006">
    <property type="entry name" value="COP9 signalosome complex subunit 2"/>
    <property type="match status" value="1"/>
</dbReference>
<sequence>MSDDEFLMDDAADEDYDFDYESDDAEADDADVENTYYNAKSKKRDEPEAALAEWRRLVDAESPKGDWGFKALKQSTKLNFARGRHADALVTYEELLGYTKSAVTRNYSEKSINNILDYVSAATSVDAPAASTSAATLDLSVMERFYEVTKTALESTKNERLSIKTDLKLARLWLARKEWGRLGKTLKGLRAHCEDAAGDSDGSRGTVLLEVFAIEIQMYDEIKDFRKLKETYDATLSVKSAIPHPRIMGVIRECGGKMHMAEKEWALAQIDFFQSFLSYDEAGSAQRITVLKYLVLAHMLMGSDINPFDSQETKSYKNDPQIVAMTNLVAAYQRREVHEAEKILRENRATIMDDPFIRAHIDEVLKGLRTQYLIDLVRPYTRVELSFLARHLNIPRAEVEELLMALILDGRVSGRIDGVRAQLTLLPRTGAGAGADAGKTLSARRYAALTRWTNQVQRLGDMLEEKQAAGVGGGGVVGAAALGMGGGMGGRGGPVQRVR</sequence>
<feature type="region of interest" description="Disordered" evidence="8">
    <location>
        <begin position="1"/>
        <end position="24"/>
    </location>
</feature>
<dbReference type="SMART" id="SM00753">
    <property type="entry name" value="PAM"/>
    <property type="match status" value="1"/>
</dbReference>
<dbReference type="STRING" id="58919.A0A316Z481"/>
<dbReference type="SMART" id="SM00088">
    <property type="entry name" value="PINT"/>
    <property type="match status" value="1"/>
</dbReference>
<evidence type="ECO:0000256" key="4">
    <source>
        <dbReference type="ARBA" id="ARBA00014879"/>
    </source>
</evidence>
<dbReference type="PROSITE" id="PS50250">
    <property type="entry name" value="PCI"/>
    <property type="match status" value="1"/>
</dbReference>